<evidence type="ECO:0000313" key="2">
    <source>
        <dbReference type="EMBL" id="HCT56920.1"/>
    </source>
</evidence>
<dbReference type="Proteomes" id="UP000264071">
    <property type="component" value="Unassembled WGS sequence"/>
</dbReference>
<feature type="domain" description="Metallo-beta-lactamase" evidence="1">
    <location>
        <begin position="50"/>
        <end position="232"/>
    </location>
</feature>
<evidence type="ECO:0000313" key="3">
    <source>
        <dbReference type="Proteomes" id="UP000264071"/>
    </source>
</evidence>
<sequence>MRLIFLGTGTSFGVPQIGCGCPVCRSEDPRDKRTRCGAVIEVDGVEGPVRLLIDTPPELRLQLVAAGVSSVDAVLYTHEHADHIHGIDDLRAITIRRTSPLPMYGEAHTLTTLAARFPYVVDPSMRPLPGTTRPEGTPIAVTPGVAFDVRGVTVLPFTVPHGRITVTAYRVGDIGYVTDAKTLPPDALAALTGVRVLVVNALLRHTHPSHLSIDEAITMARLVGAERTYFTHLTHDNFHAALAAELPAGIEPAYDGLVVDLPERSHS</sequence>
<dbReference type="PROSITE" id="PS51257">
    <property type="entry name" value="PROKAR_LIPOPROTEIN"/>
    <property type="match status" value="1"/>
</dbReference>
<dbReference type="SUPFAM" id="SSF56281">
    <property type="entry name" value="Metallo-hydrolase/oxidoreductase"/>
    <property type="match status" value="1"/>
</dbReference>
<dbReference type="OMA" id="CGPDFRQ"/>
<proteinExistence type="predicted"/>
<dbReference type="PANTHER" id="PTHR42663:SF6">
    <property type="entry name" value="HYDROLASE C777.06C-RELATED"/>
    <property type="match status" value="1"/>
</dbReference>
<evidence type="ECO:0000259" key="1">
    <source>
        <dbReference type="Pfam" id="PF12706"/>
    </source>
</evidence>
<accession>A0A3D4V732</accession>
<dbReference type="InterPro" id="IPR001279">
    <property type="entry name" value="Metallo-B-lactamas"/>
</dbReference>
<gene>
    <name evidence="2" type="ORF">DGD08_06860</name>
</gene>
<reference evidence="2 3" key="1">
    <citation type="journal article" date="2018" name="Nat. Biotechnol.">
        <title>A standardized bacterial taxonomy based on genome phylogeny substantially revises the tree of life.</title>
        <authorList>
            <person name="Parks D.H."/>
            <person name="Chuvochina M."/>
            <person name="Waite D.W."/>
            <person name="Rinke C."/>
            <person name="Skarshewski A."/>
            <person name="Chaumeil P.A."/>
            <person name="Hugenholtz P."/>
        </authorList>
    </citation>
    <scope>NUCLEOTIDE SEQUENCE [LARGE SCALE GENOMIC DNA]</scope>
    <source>
        <strain evidence="2">UBA8844</strain>
    </source>
</reference>
<dbReference type="AlphaFoldDB" id="A0A3D4V732"/>
<dbReference type="CDD" id="cd16279">
    <property type="entry name" value="metallo-hydrolase-like_MBL-fold"/>
    <property type="match status" value="1"/>
</dbReference>
<dbReference type="InterPro" id="IPR036866">
    <property type="entry name" value="RibonucZ/Hydroxyglut_hydro"/>
</dbReference>
<name>A0A3D4V732_9BACT</name>
<dbReference type="PANTHER" id="PTHR42663">
    <property type="entry name" value="HYDROLASE C777.06C-RELATED-RELATED"/>
    <property type="match status" value="1"/>
</dbReference>
<dbReference type="Pfam" id="PF12706">
    <property type="entry name" value="Lactamase_B_2"/>
    <property type="match status" value="1"/>
</dbReference>
<dbReference type="EMBL" id="DPIY01000006">
    <property type="protein sequence ID" value="HCT56920.1"/>
    <property type="molecule type" value="Genomic_DNA"/>
</dbReference>
<protein>
    <submittedName>
        <fullName evidence="2">MBL fold metallo-hydrolase</fullName>
    </submittedName>
</protein>
<comment type="caution">
    <text evidence="2">The sequence shown here is derived from an EMBL/GenBank/DDBJ whole genome shotgun (WGS) entry which is preliminary data.</text>
</comment>
<organism evidence="2 3">
    <name type="scientific">Gemmatimonas aurantiaca</name>
    <dbReference type="NCBI Taxonomy" id="173480"/>
    <lineage>
        <taxon>Bacteria</taxon>
        <taxon>Pseudomonadati</taxon>
        <taxon>Gemmatimonadota</taxon>
        <taxon>Gemmatimonadia</taxon>
        <taxon>Gemmatimonadales</taxon>
        <taxon>Gemmatimonadaceae</taxon>
        <taxon>Gemmatimonas</taxon>
    </lineage>
</organism>
<keyword evidence="2" id="KW-0378">Hydrolase</keyword>
<dbReference type="Gene3D" id="3.60.15.10">
    <property type="entry name" value="Ribonuclease Z/Hydroxyacylglutathione hydrolase-like"/>
    <property type="match status" value="1"/>
</dbReference>
<dbReference type="GO" id="GO:0016787">
    <property type="term" value="F:hydrolase activity"/>
    <property type="evidence" value="ECO:0007669"/>
    <property type="project" value="UniProtKB-KW"/>
</dbReference>